<feature type="signal peptide" evidence="1">
    <location>
        <begin position="1"/>
        <end position="23"/>
    </location>
</feature>
<evidence type="ECO:0000313" key="2">
    <source>
        <dbReference type="EMBL" id="MBC3861873.1"/>
    </source>
</evidence>
<dbReference type="Proteomes" id="UP000634011">
    <property type="component" value="Unassembled WGS sequence"/>
</dbReference>
<proteinExistence type="predicted"/>
<gene>
    <name evidence="2" type="ORF">H8K32_07160</name>
</gene>
<dbReference type="EMBL" id="JACOFV010000005">
    <property type="protein sequence ID" value="MBC3861873.1"/>
    <property type="molecule type" value="Genomic_DNA"/>
</dbReference>
<feature type="chain" id="PRO_5037897233" evidence="1">
    <location>
        <begin position="24"/>
        <end position="114"/>
    </location>
</feature>
<sequence>MKFNYLLAVAGMLALINAPACMAASSDTFRCQNDLVRLGETKSSVSQKCGEPVFKDAFCKPADKAPAANNANVSVVPCEAVDEWTYNPGTGQFMTTLRFESGKLVSIKYGARAK</sequence>
<dbReference type="RefSeq" id="WP_186911799.1">
    <property type="nucleotide sequence ID" value="NZ_JACOFV010000005.1"/>
</dbReference>
<comment type="caution">
    <text evidence="2">The sequence shown here is derived from an EMBL/GenBank/DDBJ whole genome shotgun (WGS) entry which is preliminary data.</text>
</comment>
<dbReference type="InterPro" id="IPR021268">
    <property type="entry name" value="DUF2845"/>
</dbReference>
<name>A0A923HGA7_9BURK</name>
<reference evidence="2" key="1">
    <citation type="submission" date="2020-08" db="EMBL/GenBank/DDBJ databases">
        <title>Novel species isolated from subtropical streams in China.</title>
        <authorList>
            <person name="Lu H."/>
        </authorList>
    </citation>
    <scope>NUCLEOTIDE SEQUENCE</scope>
    <source>
        <strain evidence="2">KACC 12607</strain>
    </source>
</reference>
<dbReference type="AlphaFoldDB" id="A0A923HGA7"/>
<keyword evidence="1" id="KW-0732">Signal</keyword>
<protein>
    <submittedName>
        <fullName evidence="2">DUF2845 domain-containing protein</fullName>
    </submittedName>
</protein>
<dbReference type="Pfam" id="PF11006">
    <property type="entry name" value="DUF2845"/>
    <property type="match status" value="1"/>
</dbReference>
<accession>A0A923HGA7</accession>
<organism evidence="2 3">
    <name type="scientific">Undibacterium jejuense</name>
    <dbReference type="NCBI Taxonomy" id="1344949"/>
    <lineage>
        <taxon>Bacteria</taxon>
        <taxon>Pseudomonadati</taxon>
        <taxon>Pseudomonadota</taxon>
        <taxon>Betaproteobacteria</taxon>
        <taxon>Burkholderiales</taxon>
        <taxon>Oxalobacteraceae</taxon>
        <taxon>Undibacterium</taxon>
    </lineage>
</organism>
<evidence type="ECO:0000256" key="1">
    <source>
        <dbReference type="SAM" id="SignalP"/>
    </source>
</evidence>
<evidence type="ECO:0000313" key="3">
    <source>
        <dbReference type="Proteomes" id="UP000634011"/>
    </source>
</evidence>
<keyword evidence="3" id="KW-1185">Reference proteome</keyword>